<dbReference type="SUPFAM" id="SSF46689">
    <property type="entry name" value="Homeodomain-like"/>
    <property type="match status" value="1"/>
</dbReference>
<keyword evidence="2 4" id="KW-0238">DNA-binding</keyword>
<dbReference type="GO" id="GO:0003677">
    <property type="term" value="F:DNA binding"/>
    <property type="evidence" value="ECO:0007669"/>
    <property type="project" value="UniProtKB-UniRule"/>
</dbReference>
<evidence type="ECO:0000313" key="7">
    <source>
        <dbReference type="EMBL" id="ARP82263.1"/>
    </source>
</evidence>
<keyword evidence="3" id="KW-0804">Transcription</keyword>
<evidence type="ECO:0000313" key="8">
    <source>
        <dbReference type="Proteomes" id="UP000194151"/>
    </source>
</evidence>
<evidence type="ECO:0000256" key="2">
    <source>
        <dbReference type="ARBA" id="ARBA00023125"/>
    </source>
</evidence>
<dbReference type="InterPro" id="IPR001647">
    <property type="entry name" value="HTH_TetR"/>
</dbReference>
<keyword evidence="8" id="KW-1185">Reference proteome</keyword>
<dbReference type="AlphaFoldDB" id="A0A1W6YNX3"/>
<protein>
    <submittedName>
        <fullName evidence="7">TetR family transcriptional regulator</fullName>
    </submittedName>
</protein>
<feature type="region of interest" description="Disordered" evidence="5">
    <location>
        <begin position="196"/>
        <end position="216"/>
    </location>
</feature>
<dbReference type="SUPFAM" id="SSF48498">
    <property type="entry name" value="Tetracyclin repressor-like, C-terminal domain"/>
    <property type="match status" value="1"/>
</dbReference>
<evidence type="ECO:0000256" key="3">
    <source>
        <dbReference type="ARBA" id="ARBA00023163"/>
    </source>
</evidence>
<feature type="domain" description="HTH tetR-type" evidence="6">
    <location>
        <begin position="5"/>
        <end position="65"/>
    </location>
</feature>
<proteinExistence type="predicted"/>
<dbReference type="PRINTS" id="PR00455">
    <property type="entry name" value="HTHTETR"/>
</dbReference>
<dbReference type="RefSeq" id="WP_086065637.1">
    <property type="nucleotide sequence ID" value="NZ_CP021108.1"/>
</dbReference>
<reference evidence="7 8" key="1">
    <citation type="submission" date="2017-05" db="EMBL/GenBank/DDBJ databases">
        <title>Complete and WGS of Bordetella genogroups.</title>
        <authorList>
            <person name="Spilker T."/>
            <person name="LiPuma J."/>
        </authorList>
    </citation>
    <scope>NUCLEOTIDE SEQUENCE [LARGE SCALE GENOMIC DNA]</scope>
    <source>
        <strain evidence="7 8">AU19157</strain>
    </source>
</reference>
<accession>A0A1W6YNX3</accession>
<dbReference type="KEGG" id="bgv:CAL12_16525"/>
<evidence type="ECO:0000256" key="5">
    <source>
        <dbReference type="SAM" id="MobiDB-lite"/>
    </source>
</evidence>
<dbReference type="Pfam" id="PF16925">
    <property type="entry name" value="TetR_C_13"/>
    <property type="match status" value="1"/>
</dbReference>
<dbReference type="EMBL" id="CP021108">
    <property type="protein sequence ID" value="ARP82263.1"/>
    <property type="molecule type" value="Genomic_DNA"/>
</dbReference>
<sequence length="216" mass="23257">MVTQNSTFDEILRCARALIIAGGYNGFSYADISEVVGIRKASIHHHFPSKVDLVRTLLQRYHEEAEAGIAAMQQHHPDPVDQLRAYTGYWAACIGDPTSAFCVCALLATQMPVLPPEIAVEVRGHFRLLAGWLTSALEQGAQQGKLALRGSAQSEAEGFLAAVHGAMLSARAYGDTKVFRVVTDPLIERLTAGLAAEAPTKASSATQKKQAGSNRR</sequence>
<dbReference type="PROSITE" id="PS50977">
    <property type="entry name" value="HTH_TETR_2"/>
    <property type="match status" value="1"/>
</dbReference>
<dbReference type="Gene3D" id="1.10.357.10">
    <property type="entry name" value="Tetracycline Repressor, domain 2"/>
    <property type="match status" value="1"/>
</dbReference>
<evidence type="ECO:0000256" key="1">
    <source>
        <dbReference type="ARBA" id="ARBA00023015"/>
    </source>
</evidence>
<dbReference type="PANTHER" id="PTHR47506:SF1">
    <property type="entry name" value="HTH-TYPE TRANSCRIPTIONAL REGULATOR YJDC"/>
    <property type="match status" value="1"/>
</dbReference>
<dbReference type="PANTHER" id="PTHR47506">
    <property type="entry name" value="TRANSCRIPTIONAL REGULATORY PROTEIN"/>
    <property type="match status" value="1"/>
</dbReference>
<dbReference type="InterPro" id="IPR011075">
    <property type="entry name" value="TetR_C"/>
</dbReference>
<gene>
    <name evidence="7" type="ORF">CAL12_16525</name>
</gene>
<keyword evidence="1" id="KW-0805">Transcription regulation</keyword>
<evidence type="ECO:0000256" key="4">
    <source>
        <dbReference type="PROSITE-ProRule" id="PRU00335"/>
    </source>
</evidence>
<feature type="compositionally biased region" description="Polar residues" evidence="5">
    <location>
        <begin position="201"/>
        <end position="216"/>
    </location>
</feature>
<dbReference type="OrthoDB" id="5293507at2"/>
<dbReference type="InterPro" id="IPR036271">
    <property type="entry name" value="Tet_transcr_reg_TetR-rel_C_sf"/>
</dbReference>
<evidence type="ECO:0000259" key="6">
    <source>
        <dbReference type="PROSITE" id="PS50977"/>
    </source>
</evidence>
<organism evidence="7 8">
    <name type="scientific">Bordetella genomosp. 8</name>
    <dbReference type="NCBI Taxonomy" id="1416806"/>
    <lineage>
        <taxon>Bacteria</taxon>
        <taxon>Pseudomonadati</taxon>
        <taxon>Pseudomonadota</taxon>
        <taxon>Betaproteobacteria</taxon>
        <taxon>Burkholderiales</taxon>
        <taxon>Alcaligenaceae</taxon>
        <taxon>Bordetella</taxon>
    </lineage>
</organism>
<dbReference type="Proteomes" id="UP000194151">
    <property type="component" value="Chromosome"/>
</dbReference>
<dbReference type="InterPro" id="IPR009057">
    <property type="entry name" value="Homeodomain-like_sf"/>
</dbReference>
<feature type="DNA-binding region" description="H-T-H motif" evidence="4">
    <location>
        <begin position="28"/>
        <end position="47"/>
    </location>
</feature>
<name>A0A1W6YNX3_9BORD</name>
<dbReference type="Pfam" id="PF00440">
    <property type="entry name" value="TetR_N"/>
    <property type="match status" value="1"/>
</dbReference>
<dbReference type="STRING" id="1416806.CAL12_16525"/>